<evidence type="ECO:0000256" key="3">
    <source>
        <dbReference type="ARBA" id="ARBA00023136"/>
    </source>
</evidence>
<dbReference type="RefSeq" id="WP_165108207.1">
    <property type="nucleotide sequence ID" value="NZ_JAAKYA010000076.1"/>
</dbReference>
<dbReference type="InterPro" id="IPR036259">
    <property type="entry name" value="MFS_trans_sf"/>
</dbReference>
<feature type="transmembrane region" description="Helical" evidence="4">
    <location>
        <begin position="360"/>
        <end position="378"/>
    </location>
</feature>
<protein>
    <submittedName>
        <fullName evidence="5">MFS transporter</fullName>
    </submittedName>
</protein>
<feature type="transmembrane region" description="Helical" evidence="4">
    <location>
        <begin position="399"/>
        <end position="421"/>
    </location>
</feature>
<feature type="transmembrane region" description="Helical" evidence="4">
    <location>
        <begin position="334"/>
        <end position="354"/>
    </location>
</feature>
<feature type="transmembrane region" description="Helical" evidence="4">
    <location>
        <begin position="151"/>
        <end position="173"/>
    </location>
</feature>
<keyword evidence="3 4" id="KW-0472">Membrane</keyword>
<feature type="transmembrane region" description="Helical" evidence="4">
    <location>
        <begin position="84"/>
        <end position="104"/>
    </location>
</feature>
<feature type="transmembrane region" description="Helical" evidence="4">
    <location>
        <begin position="57"/>
        <end position="78"/>
    </location>
</feature>
<sequence>MASARDSDSVRKGQAGPVQGVAVAGDAVGRAEGVSAAGDKPSEGGAGVEAFPAGLRYAYLFAWFNALSYQVVLGSPMILYAKSLGASATVLGVIAGMMPLLVILQIPAAAHIPRIGYRRFVLSGWSIRVMFILGMAWLPLLGGVLDARNQLALLLFLLFGFNLSRGISSCAWLPWITALVPAGLRGRYLARDAAIQNLAGMLTFWIAALLLGGAGQAWRFGLLFAFSAVMGGLSLVFLKRIPDVPVGVEPRGGAGPVPWMAMLRHPPFGRLLQVVVAWSVAYGGMTAFTVAFLKSSLGFTEGDVLWVTSLSFVGGLSSLWFLGSRLDHLGSRPVIQFCGLGWLGVVAGWLLLAGGVKNPSMGVVLGLQFLMGLLAALVQMAHTRLAMAVIPVMGRNHFFALYSVANNVTLGLAPIGWGLWIDAVGGRTWRWLGVEWNRFSLFYAAVGVAFVVLVLLTRRLIEPRAVSMEALLREILIESPQRFWFRFWPRS</sequence>
<gene>
    <name evidence="5" type="ORF">G4L39_10975</name>
</gene>
<keyword evidence="2 4" id="KW-1133">Transmembrane helix</keyword>
<evidence type="ECO:0000313" key="5">
    <source>
        <dbReference type="EMBL" id="NGO39910.1"/>
    </source>
</evidence>
<dbReference type="EMBL" id="JAAKYA010000076">
    <property type="protein sequence ID" value="NGO39910.1"/>
    <property type="molecule type" value="Genomic_DNA"/>
</dbReference>
<feature type="transmembrane region" description="Helical" evidence="4">
    <location>
        <begin position="441"/>
        <end position="461"/>
    </location>
</feature>
<accession>A0A6M1S3K6</accession>
<dbReference type="InterPro" id="IPR052528">
    <property type="entry name" value="Sugar_transport-like"/>
</dbReference>
<evidence type="ECO:0000256" key="1">
    <source>
        <dbReference type="ARBA" id="ARBA00022692"/>
    </source>
</evidence>
<name>A0A6M1S3K6_9BACT</name>
<dbReference type="Gene3D" id="1.20.1250.20">
    <property type="entry name" value="MFS general substrate transporter like domains"/>
    <property type="match status" value="2"/>
</dbReference>
<feature type="transmembrane region" description="Helical" evidence="4">
    <location>
        <begin position="271"/>
        <end position="292"/>
    </location>
</feature>
<dbReference type="PANTHER" id="PTHR23526">
    <property type="entry name" value="INTEGRAL MEMBRANE TRANSPORT PROTEIN-RELATED"/>
    <property type="match status" value="1"/>
</dbReference>
<dbReference type="AlphaFoldDB" id="A0A6M1S3K6"/>
<dbReference type="GO" id="GO:0022857">
    <property type="term" value="F:transmembrane transporter activity"/>
    <property type="evidence" value="ECO:0007669"/>
    <property type="project" value="InterPro"/>
</dbReference>
<dbReference type="SUPFAM" id="SSF103473">
    <property type="entry name" value="MFS general substrate transporter"/>
    <property type="match status" value="1"/>
</dbReference>
<feature type="transmembrane region" description="Helical" evidence="4">
    <location>
        <begin position="304"/>
        <end position="322"/>
    </location>
</feature>
<dbReference type="Pfam" id="PF07690">
    <property type="entry name" value="MFS_1"/>
    <property type="match status" value="1"/>
</dbReference>
<evidence type="ECO:0000256" key="2">
    <source>
        <dbReference type="ARBA" id="ARBA00022989"/>
    </source>
</evidence>
<keyword evidence="1 4" id="KW-0812">Transmembrane</keyword>
<comment type="caution">
    <text evidence="5">The sequence shown here is derived from an EMBL/GenBank/DDBJ whole genome shotgun (WGS) entry which is preliminary data.</text>
</comment>
<evidence type="ECO:0000313" key="6">
    <source>
        <dbReference type="Proteomes" id="UP000477311"/>
    </source>
</evidence>
<dbReference type="PANTHER" id="PTHR23526:SF2">
    <property type="entry name" value="MAJOR FACILITATOR SUPERFAMILY (MFS) PROFILE DOMAIN-CONTAINING PROTEIN"/>
    <property type="match status" value="1"/>
</dbReference>
<organism evidence="5 6">
    <name type="scientific">Limisphaera ngatamarikiensis</name>
    <dbReference type="NCBI Taxonomy" id="1324935"/>
    <lineage>
        <taxon>Bacteria</taxon>
        <taxon>Pseudomonadati</taxon>
        <taxon>Verrucomicrobiota</taxon>
        <taxon>Verrucomicrobiia</taxon>
        <taxon>Limisphaerales</taxon>
        <taxon>Limisphaeraceae</taxon>
        <taxon>Limisphaera</taxon>
    </lineage>
</organism>
<keyword evidence="6" id="KW-1185">Reference proteome</keyword>
<dbReference type="InterPro" id="IPR011701">
    <property type="entry name" value="MFS"/>
</dbReference>
<proteinExistence type="predicted"/>
<feature type="transmembrane region" description="Helical" evidence="4">
    <location>
        <begin position="194"/>
        <end position="214"/>
    </location>
</feature>
<feature type="transmembrane region" description="Helical" evidence="4">
    <location>
        <begin position="220"/>
        <end position="238"/>
    </location>
</feature>
<dbReference type="Proteomes" id="UP000477311">
    <property type="component" value="Unassembled WGS sequence"/>
</dbReference>
<reference evidence="5 6" key="1">
    <citation type="submission" date="2020-02" db="EMBL/GenBank/DDBJ databases">
        <title>Draft genome sequence of Limisphaera ngatamarikiensis NGM72.4T, a thermophilic Verrucomicrobia grouped in subdivision 3.</title>
        <authorList>
            <person name="Carere C.R."/>
            <person name="Steen J."/>
            <person name="Hugenholtz P."/>
            <person name="Stott M.B."/>
        </authorList>
    </citation>
    <scope>NUCLEOTIDE SEQUENCE [LARGE SCALE GENOMIC DNA]</scope>
    <source>
        <strain evidence="5 6">NGM72.4</strain>
    </source>
</reference>
<feature type="transmembrane region" description="Helical" evidence="4">
    <location>
        <begin position="125"/>
        <end position="145"/>
    </location>
</feature>
<evidence type="ECO:0000256" key="4">
    <source>
        <dbReference type="SAM" id="Phobius"/>
    </source>
</evidence>